<dbReference type="SMART" id="SM00256">
    <property type="entry name" value="FBOX"/>
    <property type="match status" value="1"/>
</dbReference>
<dbReference type="Pfam" id="PF00646">
    <property type="entry name" value="F-box"/>
    <property type="match status" value="1"/>
</dbReference>
<dbReference type="InterPro" id="IPR017451">
    <property type="entry name" value="F-box-assoc_interact_dom"/>
</dbReference>
<dbReference type="PANTHER" id="PTHR31672:SF13">
    <property type="entry name" value="F-BOX PROTEIN CPR30-LIKE"/>
    <property type="match status" value="1"/>
</dbReference>
<dbReference type="InterPro" id="IPR036047">
    <property type="entry name" value="F-box-like_dom_sf"/>
</dbReference>
<evidence type="ECO:0000313" key="2">
    <source>
        <dbReference type="EMBL" id="PKI47478.1"/>
    </source>
</evidence>
<dbReference type="InterPro" id="IPR050796">
    <property type="entry name" value="SCF_F-box_component"/>
</dbReference>
<keyword evidence="3" id="KW-1185">Reference proteome</keyword>
<protein>
    <recommendedName>
        <fullName evidence="1">F-box domain-containing protein</fullName>
    </recommendedName>
</protein>
<organism evidence="2 3">
    <name type="scientific">Punica granatum</name>
    <name type="common">Pomegranate</name>
    <dbReference type="NCBI Taxonomy" id="22663"/>
    <lineage>
        <taxon>Eukaryota</taxon>
        <taxon>Viridiplantae</taxon>
        <taxon>Streptophyta</taxon>
        <taxon>Embryophyta</taxon>
        <taxon>Tracheophyta</taxon>
        <taxon>Spermatophyta</taxon>
        <taxon>Magnoliopsida</taxon>
        <taxon>eudicotyledons</taxon>
        <taxon>Gunneridae</taxon>
        <taxon>Pentapetalae</taxon>
        <taxon>rosids</taxon>
        <taxon>malvids</taxon>
        <taxon>Myrtales</taxon>
        <taxon>Lythraceae</taxon>
        <taxon>Punica</taxon>
    </lineage>
</organism>
<gene>
    <name evidence="2" type="ORF">CRG98_032068</name>
</gene>
<dbReference type="NCBIfam" id="TIGR01640">
    <property type="entry name" value="F_box_assoc_1"/>
    <property type="match status" value="1"/>
</dbReference>
<dbReference type="EMBL" id="PGOL01002496">
    <property type="protein sequence ID" value="PKI47478.1"/>
    <property type="molecule type" value="Genomic_DNA"/>
</dbReference>
<accession>A0A2I0ITZ2</accession>
<dbReference type="CDD" id="cd22157">
    <property type="entry name" value="F-box_AtFBW1-like"/>
    <property type="match status" value="1"/>
</dbReference>
<dbReference type="InterPro" id="IPR006527">
    <property type="entry name" value="F-box-assoc_dom_typ1"/>
</dbReference>
<evidence type="ECO:0000313" key="3">
    <source>
        <dbReference type="Proteomes" id="UP000233551"/>
    </source>
</evidence>
<dbReference type="PANTHER" id="PTHR31672">
    <property type="entry name" value="BNACNNG10540D PROTEIN"/>
    <property type="match status" value="1"/>
</dbReference>
<dbReference type="SUPFAM" id="SSF81383">
    <property type="entry name" value="F-box domain"/>
    <property type="match status" value="1"/>
</dbReference>
<reference evidence="2 3" key="1">
    <citation type="submission" date="2017-11" db="EMBL/GenBank/DDBJ databases">
        <title>De-novo sequencing of pomegranate (Punica granatum L.) genome.</title>
        <authorList>
            <person name="Akparov Z."/>
            <person name="Amiraslanov A."/>
            <person name="Hajiyeva S."/>
            <person name="Abbasov M."/>
            <person name="Kaur K."/>
            <person name="Hamwieh A."/>
            <person name="Solovyev V."/>
            <person name="Salamov A."/>
            <person name="Braich B."/>
            <person name="Kosarev P."/>
            <person name="Mahmoud A."/>
            <person name="Hajiyev E."/>
            <person name="Babayeva S."/>
            <person name="Izzatullayeva V."/>
            <person name="Mammadov A."/>
            <person name="Mammadov A."/>
            <person name="Sharifova S."/>
            <person name="Ojaghi J."/>
            <person name="Eynullazada K."/>
            <person name="Bayramov B."/>
            <person name="Abdulazimova A."/>
            <person name="Shahmuradov I."/>
        </authorList>
    </citation>
    <scope>NUCLEOTIDE SEQUENCE [LARGE SCALE GENOMIC DNA]</scope>
    <source>
        <strain evidence="3">cv. AG2017</strain>
        <tissue evidence="2">Leaf</tissue>
    </source>
</reference>
<comment type="caution">
    <text evidence="2">The sequence shown here is derived from an EMBL/GenBank/DDBJ whole genome shotgun (WGS) entry which is preliminary data.</text>
</comment>
<dbReference type="STRING" id="22663.A0A2I0ITZ2"/>
<dbReference type="Proteomes" id="UP000233551">
    <property type="component" value="Unassembled WGS sequence"/>
</dbReference>
<proteinExistence type="predicted"/>
<dbReference type="Gene3D" id="1.20.1280.50">
    <property type="match status" value="1"/>
</dbReference>
<sequence length="391" mass="44071">MKTTSEVFTNTSDMEEQQEQCATGVVIDEFGLIEDILRRVPIKSLVRLQFVSKQWRSLISDPAFLRRHASATGISVLWKHARISRSPRQFGHHDNFSLCTIDGNGEHGFLSLDSMNRPDVTFKPAIFGSCNGLLLIRSAESEFALWNPFTKSSRRITGFCPDMLRNAKILSGLAYDRASEDYKAVVVLFPDKGRGGAHPLIFSYRRNSWTNSDTGGFPLPYWPSGAFSSGPTVNGCPHWVVTDSVFDDSKLLVCFDAVKEDLKEVPLLPDMLRREDHFEVGMLDGCLSIVVMSSVRNSREVRVWLMKQYGVAKSWTNVHILKVPCGTNFLRPVGYLTCRGLGGMVMEKDVKQVVEFNVRNNIHTRKTIAHYDDPNERTTVYVESIVSPWGL</sequence>
<dbReference type="Pfam" id="PF07734">
    <property type="entry name" value="FBA_1"/>
    <property type="match status" value="1"/>
</dbReference>
<dbReference type="AlphaFoldDB" id="A0A2I0ITZ2"/>
<evidence type="ECO:0000259" key="1">
    <source>
        <dbReference type="SMART" id="SM00256"/>
    </source>
</evidence>
<dbReference type="InterPro" id="IPR001810">
    <property type="entry name" value="F-box_dom"/>
</dbReference>
<feature type="domain" description="F-box" evidence="1">
    <location>
        <begin position="30"/>
        <end position="68"/>
    </location>
</feature>
<name>A0A2I0ITZ2_PUNGR</name>